<organism evidence="2 3">
    <name type="scientific">Microbulbifer spongiae</name>
    <dbReference type="NCBI Taxonomy" id="2944933"/>
    <lineage>
        <taxon>Bacteria</taxon>
        <taxon>Pseudomonadati</taxon>
        <taxon>Pseudomonadota</taxon>
        <taxon>Gammaproteobacteria</taxon>
        <taxon>Cellvibrionales</taxon>
        <taxon>Microbulbiferaceae</taxon>
        <taxon>Microbulbifer</taxon>
    </lineage>
</organism>
<protein>
    <recommendedName>
        <fullName evidence="4">START domain-containing protein</fullName>
    </recommendedName>
</protein>
<dbReference type="Proteomes" id="UP001321520">
    <property type="component" value="Chromosome"/>
</dbReference>
<dbReference type="RefSeq" id="WP_301414972.1">
    <property type="nucleotide sequence ID" value="NZ_CP098023.1"/>
</dbReference>
<name>A0ABY9ECE2_9GAMM</name>
<dbReference type="Gene3D" id="3.30.530.20">
    <property type="match status" value="1"/>
</dbReference>
<reference evidence="2 3" key="1">
    <citation type="submission" date="2022-05" db="EMBL/GenBank/DDBJ databases">
        <title>Microbulbifer sp. nov., isolated from sponge.</title>
        <authorList>
            <person name="Gao L."/>
        </authorList>
    </citation>
    <scope>NUCLEOTIDE SEQUENCE [LARGE SCALE GENOMIC DNA]</scope>
    <source>
        <strain evidence="2 3">MI-G</strain>
    </source>
</reference>
<evidence type="ECO:0000256" key="1">
    <source>
        <dbReference type="SAM" id="Phobius"/>
    </source>
</evidence>
<sequence length="237" mass="27294">MSSEIIKSTVKPLVILKKIGRYIGIIFFVIVLVAIAWLIYFTYSGTGEWQLIREDNGVQVYSLKEPGTTLMRFKSSTKVNATLGAFVKMIHDPNACGSFCHDGKLIEQVADNIQYSSYKTNMPLWFKRREKLVMIHTQQNPETGQVVTNIIAAPNRSERDPCCLRTTHKHNIWTMTPMENGQVKVEFVFDEDFGGNMPGFLVNSVMKKYMYRVMYHMQSLLDRELYKDATVDFIQEP</sequence>
<evidence type="ECO:0000313" key="3">
    <source>
        <dbReference type="Proteomes" id="UP001321520"/>
    </source>
</evidence>
<accession>A0ABY9ECE2</accession>
<keyword evidence="1" id="KW-0472">Membrane</keyword>
<keyword evidence="1" id="KW-0812">Transmembrane</keyword>
<dbReference type="InterPro" id="IPR023393">
    <property type="entry name" value="START-like_dom_sf"/>
</dbReference>
<dbReference type="SUPFAM" id="SSF55961">
    <property type="entry name" value="Bet v1-like"/>
    <property type="match status" value="1"/>
</dbReference>
<keyword evidence="3" id="KW-1185">Reference proteome</keyword>
<dbReference type="EMBL" id="CP098023">
    <property type="protein sequence ID" value="WKD49184.1"/>
    <property type="molecule type" value="Genomic_DNA"/>
</dbReference>
<evidence type="ECO:0008006" key="4">
    <source>
        <dbReference type="Google" id="ProtNLM"/>
    </source>
</evidence>
<keyword evidence="1" id="KW-1133">Transmembrane helix</keyword>
<feature type="transmembrane region" description="Helical" evidence="1">
    <location>
        <begin position="21"/>
        <end position="43"/>
    </location>
</feature>
<evidence type="ECO:0000313" key="2">
    <source>
        <dbReference type="EMBL" id="WKD49184.1"/>
    </source>
</evidence>
<proteinExistence type="predicted"/>
<gene>
    <name evidence="2" type="ORF">M8T91_14970</name>
</gene>